<dbReference type="Proteomes" id="UP001501196">
    <property type="component" value="Unassembled WGS sequence"/>
</dbReference>
<dbReference type="PANTHER" id="PTHR11409:SF43">
    <property type="entry name" value="ADENOSINE DEAMINASE"/>
    <property type="match status" value="1"/>
</dbReference>
<dbReference type="EMBL" id="BAAAPW010000002">
    <property type="protein sequence ID" value="GAA2036892.1"/>
    <property type="molecule type" value="Genomic_DNA"/>
</dbReference>
<protein>
    <recommendedName>
        <fullName evidence="3">adenosine deaminase</fullName>
        <ecNumber evidence="3">3.5.4.4</ecNumber>
    </recommendedName>
</protein>
<accession>A0ABN2UG52</accession>
<reference evidence="8 9" key="1">
    <citation type="journal article" date="2019" name="Int. J. Syst. Evol. Microbiol.">
        <title>The Global Catalogue of Microorganisms (GCM) 10K type strain sequencing project: providing services to taxonomists for standard genome sequencing and annotation.</title>
        <authorList>
            <consortium name="The Broad Institute Genomics Platform"/>
            <consortium name="The Broad Institute Genome Sequencing Center for Infectious Disease"/>
            <person name="Wu L."/>
            <person name="Ma J."/>
        </authorList>
    </citation>
    <scope>NUCLEOTIDE SEQUENCE [LARGE SCALE GENOMIC DNA]</scope>
    <source>
        <strain evidence="8 9">JCM 15672</strain>
    </source>
</reference>
<dbReference type="InterPro" id="IPR006330">
    <property type="entry name" value="Ado/ade_deaminase"/>
</dbReference>
<feature type="domain" description="Adenosine deaminase" evidence="7">
    <location>
        <begin position="9"/>
        <end position="314"/>
    </location>
</feature>
<dbReference type="NCBIfam" id="TIGR01430">
    <property type="entry name" value="aden_deam"/>
    <property type="match status" value="1"/>
</dbReference>
<evidence type="ECO:0000313" key="8">
    <source>
        <dbReference type="EMBL" id="GAA2036892.1"/>
    </source>
</evidence>
<organism evidence="8 9">
    <name type="scientific">Agromyces tropicus</name>
    <dbReference type="NCBI Taxonomy" id="555371"/>
    <lineage>
        <taxon>Bacteria</taxon>
        <taxon>Bacillati</taxon>
        <taxon>Actinomycetota</taxon>
        <taxon>Actinomycetes</taxon>
        <taxon>Micrococcales</taxon>
        <taxon>Microbacteriaceae</taxon>
        <taxon>Agromyces</taxon>
    </lineage>
</organism>
<dbReference type="Gene3D" id="3.20.20.140">
    <property type="entry name" value="Metal-dependent hydrolases"/>
    <property type="match status" value="1"/>
</dbReference>
<dbReference type="InterPro" id="IPR001365">
    <property type="entry name" value="A_deaminase_dom"/>
</dbReference>
<comment type="caution">
    <text evidence="8">The sequence shown here is derived from an EMBL/GenBank/DDBJ whole genome shotgun (WGS) entry which is preliminary data.</text>
</comment>
<evidence type="ECO:0000256" key="3">
    <source>
        <dbReference type="ARBA" id="ARBA00012784"/>
    </source>
</evidence>
<evidence type="ECO:0000259" key="7">
    <source>
        <dbReference type="Pfam" id="PF00962"/>
    </source>
</evidence>
<evidence type="ECO:0000256" key="5">
    <source>
        <dbReference type="ARBA" id="ARBA00022801"/>
    </source>
</evidence>
<dbReference type="EC" id="3.5.4.4" evidence="3"/>
<name>A0ABN2UG52_9MICO</name>
<dbReference type="PANTHER" id="PTHR11409">
    <property type="entry name" value="ADENOSINE DEAMINASE"/>
    <property type="match status" value="1"/>
</dbReference>
<dbReference type="SUPFAM" id="SSF51556">
    <property type="entry name" value="Metallo-dependent hydrolases"/>
    <property type="match status" value="1"/>
</dbReference>
<evidence type="ECO:0000256" key="4">
    <source>
        <dbReference type="ARBA" id="ARBA00022723"/>
    </source>
</evidence>
<dbReference type="InterPro" id="IPR032466">
    <property type="entry name" value="Metal_Hydrolase"/>
</dbReference>
<keyword evidence="5" id="KW-0378">Hydrolase</keyword>
<comment type="similarity">
    <text evidence="2">Belongs to the metallo-dependent hydrolases superfamily. Adenosine and AMP deaminases family.</text>
</comment>
<evidence type="ECO:0000313" key="9">
    <source>
        <dbReference type="Proteomes" id="UP001501196"/>
    </source>
</evidence>
<proteinExistence type="inferred from homology"/>
<dbReference type="RefSeq" id="WP_344373231.1">
    <property type="nucleotide sequence ID" value="NZ_BAAAPW010000002.1"/>
</dbReference>
<evidence type="ECO:0000256" key="6">
    <source>
        <dbReference type="ARBA" id="ARBA00022833"/>
    </source>
</evidence>
<dbReference type="Pfam" id="PF00962">
    <property type="entry name" value="A_deaminase"/>
    <property type="match status" value="1"/>
</dbReference>
<sequence>MPEHGRSATELHCHLDGSVRPQTIAELARQQGIELAGPVDVISRVRPSCTSLVEYISAIDVALDVLQTPDALYRAAYELVEDWHADGVGHGEARFAPNLHRRRGLDLPTIIDAVASGLGDGAGVTGVATRLILCTLRPADPEATWSVVEAAATHDAVIGVDVAGPEAGVSLLPHAPAFRAARDAGLRITVHAGEADGPRSVWDAVDELGAERIGHGVRSVSDARLLRRLATDGIALEVCPTSNVQTNAVPSITEHPIDRLREAGVPVTVSCDARTASDVTLASERALLERTFGWTRDDWGAVQASAERAAFAERRVTAS</sequence>
<evidence type="ECO:0000256" key="2">
    <source>
        <dbReference type="ARBA" id="ARBA00006676"/>
    </source>
</evidence>
<keyword evidence="6" id="KW-0862">Zinc</keyword>
<comment type="cofactor">
    <cofactor evidence="1">
        <name>Zn(2+)</name>
        <dbReference type="ChEBI" id="CHEBI:29105"/>
    </cofactor>
</comment>
<evidence type="ECO:0000256" key="1">
    <source>
        <dbReference type="ARBA" id="ARBA00001947"/>
    </source>
</evidence>
<keyword evidence="9" id="KW-1185">Reference proteome</keyword>
<gene>
    <name evidence="8" type="ORF">GCM10009819_21940</name>
</gene>
<keyword evidence="4" id="KW-0479">Metal-binding</keyword>